<reference evidence="1 2" key="1">
    <citation type="submission" date="2017-06" db="EMBL/GenBank/DDBJ databases">
        <title>Ant-infecting Ophiocordyceps genomes reveal a high diversity of potential behavioral manipulation genes and a possible major role for enterotoxins.</title>
        <authorList>
            <person name="De Bekker C."/>
            <person name="Evans H.C."/>
            <person name="Brachmann A."/>
            <person name="Hughes D.P."/>
        </authorList>
    </citation>
    <scope>NUCLEOTIDE SEQUENCE [LARGE SCALE GENOMIC DNA]</scope>
    <source>
        <strain evidence="1 2">1348a</strain>
    </source>
</reference>
<sequence length="352" mass="39173">MDEGYKFTDLLTIWEWFENVFSNSIKAIRNDLTQTGVLETDADIILVGDEKTCMEGLACLAERRLQELIKRMRNIETLCKDYDAALEGFIIKCKRDIATQDIETIPTSSPREVLVWCLLNSPTLRARIEADGQGETLSTFLVNDLPSMLQATSALSTVPIKFKRAGKEVAIESKFVPNAIFVCTGRGQSGCVHSNTRTGGSQEQIRAWPELFQIRKLARDASIPNAVHEAWKGFFEKMKVAEGGLRKKDLTKRRVEIFKGTHPPGDPIQRISDCSQHQGIALKPSTEGIATSIPCCYVCKLSMGYDEPYKDDSHQGSTLQDVLSTFNIGGRARNPTSCAEVVCHVRCQNLHG</sequence>
<comment type="caution">
    <text evidence="1">The sequence shown here is derived from an EMBL/GenBank/DDBJ whole genome shotgun (WGS) entry which is preliminary data.</text>
</comment>
<keyword evidence="2" id="KW-1185">Reference proteome</keyword>
<name>A0A2C5Z3U8_9HYPO</name>
<dbReference type="AlphaFoldDB" id="A0A2C5Z3U8"/>
<evidence type="ECO:0000313" key="1">
    <source>
        <dbReference type="EMBL" id="PHH74533.1"/>
    </source>
</evidence>
<gene>
    <name evidence="1" type="ORF">CDD82_4891</name>
</gene>
<organism evidence="1 2">
    <name type="scientific">Ophiocordyceps australis</name>
    <dbReference type="NCBI Taxonomy" id="1399860"/>
    <lineage>
        <taxon>Eukaryota</taxon>
        <taxon>Fungi</taxon>
        <taxon>Dikarya</taxon>
        <taxon>Ascomycota</taxon>
        <taxon>Pezizomycotina</taxon>
        <taxon>Sordariomycetes</taxon>
        <taxon>Hypocreomycetidae</taxon>
        <taxon>Hypocreales</taxon>
        <taxon>Ophiocordycipitaceae</taxon>
        <taxon>Ophiocordyceps</taxon>
    </lineage>
</organism>
<dbReference type="Proteomes" id="UP000224854">
    <property type="component" value="Unassembled WGS sequence"/>
</dbReference>
<proteinExistence type="predicted"/>
<protein>
    <submittedName>
        <fullName evidence="1">Uncharacterized protein</fullName>
    </submittedName>
</protein>
<dbReference type="EMBL" id="NJEU01000425">
    <property type="protein sequence ID" value="PHH74533.1"/>
    <property type="molecule type" value="Genomic_DNA"/>
</dbReference>
<accession>A0A2C5Z3U8</accession>
<evidence type="ECO:0000313" key="2">
    <source>
        <dbReference type="Proteomes" id="UP000224854"/>
    </source>
</evidence>
<dbReference type="OrthoDB" id="5075557at2759"/>